<evidence type="ECO:0000256" key="1">
    <source>
        <dbReference type="SAM" id="MobiDB-lite"/>
    </source>
</evidence>
<feature type="compositionally biased region" description="Basic and acidic residues" evidence="1">
    <location>
        <begin position="333"/>
        <end position="350"/>
    </location>
</feature>
<dbReference type="OrthoDB" id="6513042at2759"/>
<dbReference type="STRING" id="1095630.A0A2J6SY63"/>
<name>A0A2J6SY63_9HELO</name>
<dbReference type="Proteomes" id="UP000235371">
    <property type="component" value="Unassembled WGS sequence"/>
</dbReference>
<feature type="compositionally biased region" description="Polar residues" evidence="1">
    <location>
        <begin position="311"/>
        <end position="323"/>
    </location>
</feature>
<reference evidence="2 3" key="1">
    <citation type="submission" date="2016-04" db="EMBL/GenBank/DDBJ databases">
        <title>A degradative enzymes factory behind the ericoid mycorrhizal symbiosis.</title>
        <authorList>
            <consortium name="DOE Joint Genome Institute"/>
            <person name="Martino E."/>
            <person name="Morin E."/>
            <person name="Grelet G."/>
            <person name="Kuo A."/>
            <person name="Kohler A."/>
            <person name="Daghino S."/>
            <person name="Barry K."/>
            <person name="Choi C."/>
            <person name="Cichocki N."/>
            <person name="Clum A."/>
            <person name="Copeland A."/>
            <person name="Hainaut M."/>
            <person name="Haridas S."/>
            <person name="Labutti K."/>
            <person name="Lindquist E."/>
            <person name="Lipzen A."/>
            <person name="Khouja H.-R."/>
            <person name="Murat C."/>
            <person name="Ohm R."/>
            <person name="Olson A."/>
            <person name="Spatafora J."/>
            <person name="Veneault-Fourrey C."/>
            <person name="Henrissat B."/>
            <person name="Grigoriev I."/>
            <person name="Martin F."/>
            <person name="Perotto S."/>
        </authorList>
    </citation>
    <scope>NUCLEOTIDE SEQUENCE [LARGE SCALE GENOMIC DNA]</scope>
    <source>
        <strain evidence="2 3">E</strain>
    </source>
</reference>
<evidence type="ECO:0000313" key="3">
    <source>
        <dbReference type="Proteomes" id="UP000235371"/>
    </source>
</evidence>
<feature type="compositionally biased region" description="Basic and acidic residues" evidence="1">
    <location>
        <begin position="87"/>
        <end position="103"/>
    </location>
</feature>
<feature type="compositionally biased region" description="Acidic residues" evidence="1">
    <location>
        <begin position="502"/>
        <end position="518"/>
    </location>
</feature>
<dbReference type="EMBL" id="KZ613854">
    <property type="protein sequence ID" value="PMD55711.1"/>
    <property type="molecule type" value="Genomic_DNA"/>
</dbReference>
<evidence type="ECO:0000313" key="2">
    <source>
        <dbReference type="EMBL" id="PMD55711.1"/>
    </source>
</evidence>
<dbReference type="AlphaFoldDB" id="A0A2J6SY63"/>
<dbReference type="RefSeq" id="XP_024732615.1">
    <property type="nucleotide sequence ID" value="XM_024888702.1"/>
</dbReference>
<feature type="region of interest" description="Disordered" evidence="1">
    <location>
        <begin position="402"/>
        <end position="456"/>
    </location>
</feature>
<protein>
    <submittedName>
        <fullName evidence="2">Uncharacterized protein</fullName>
    </submittedName>
</protein>
<feature type="compositionally biased region" description="Pro residues" evidence="1">
    <location>
        <begin position="34"/>
        <end position="49"/>
    </location>
</feature>
<sequence>MPLQKSFSDQNHSAKSKHHRPQWSRNKSFQGPQPNRPSPKPLQEKPPIPVSTATKNKLSNFQFHGPPNDGNNTKAVISLLSDDEKENEGAKKEKVDEMPREIPKNASPEQPKLPEPAPKDVPTTPAGRLALTDLIGMGDIRRAVQNISPDERIEWNHEKDLMPGSGSAFGGIRRARKRARSSSPTGSPSAQSSPHLNPKFELISIKPQVDPGSELWGRYSLNGSNARTPQGPSIPALAHLMCTSSPQPSKEGVTPRSASGFRRANSCGNQFPKRRRVGGYEGDDVFTESAAIGPSKLAVLIERVQEGLTPKQASVSTTSSESFHTPVDQPSPHIEDTKLVDDNRSGDSKAAHQPRPPRTEVDKPKTEFTIAAQAPKPDISGSSDYGEFDDDELDESLMEIFVEGAAPTPRMSPNPRPQTLDKTPDRYRPPPQVKTAESFESGTLKSGSDEFDDSDEDLFSVDLENIASQFDTKTHRKSKAVSVGGAGASGQREALVRAKSESEDEFGDGGLDDLDLEAAEATATQHIQQTANSLLPVPNPKSSGHSKVPGHQYPRL</sequence>
<feature type="compositionally biased region" description="Polar residues" evidence="1">
    <location>
        <begin position="1"/>
        <end position="13"/>
    </location>
</feature>
<dbReference type="GeneID" id="36596778"/>
<feature type="region of interest" description="Disordered" evidence="1">
    <location>
        <begin position="243"/>
        <end position="277"/>
    </location>
</feature>
<feature type="compositionally biased region" description="Polar residues" evidence="1">
    <location>
        <begin position="23"/>
        <end position="33"/>
    </location>
</feature>
<feature type="compositionally biased region" description="Polar residues" evidence="1">
    <location>
        <begin position="51"/>
        <end position="62"/>
    </location>
</feature>
<gene>
    <name evidence="2" type="ORF">K444DRAFT_77515</name>
</gene>
<feature type="region of interest" description="Disordered" evidence="1">
    <location>
        <begin position="309"/>
        <end position="389"/>
    </location>
</feature>
<feature type="region of interest" description="Disordered" evidence="1">
    <location>
        <begin position="472"/>
        <end position="556"/>
    </location>
</feature>
<keyword evidence="3" id="KW-1185">Reference proteome</keyword>
<dbReference type="InParanoid" id="A0A2J6SY63"/>
<accession>A0A2J6SY63</accession>
<proteinExistence type="predicted"/>
<feature type="compositionally biased region" description="Low complexity" evidence="1">
    <location>
        <begin position="181"/>
        <end position="194"/>
    </location>
</feature>
<organism evidence="2 3">
    <name type="scientific">Hyaloscypha bicolor E</name>
    <dbReference type="NCBI Taxonomy" id="1095630"/>
    <lineage>
        <taxon>Eukaryota</taxon>
        <taxon>Fungi</taxon>
        <taxon>Dikarya</taxon>
        <taxon>Ascomycota</taxon>
        <taxon>Pezizomycotina</taxon>
        <taxon>Leotiomycetes</taxon>
        <taxon>Helotiales</taxon>
        <taxon>Hyaloscyphaceae</taxon>
        <taxon>Hyaloscypha</taxon>
        <taxon>Hyaloscypha bicolor</taxon>
    </lineage>
</organism>
<feature type="compositionally biased region" description="Polar residues" evidence="1">
    <location>
        <begin position="522"/>
        <end position="533"/>
    </location>
</feature>
<feature type="region of interest" description="Disordered" evidence="1">
    <location>
        <begin position="1"/>
        <end position="129"/>
    </location>
</feature>
<feature type="compositionally biased region" description="Basic and acidic residues" evidence="1">
    <location>
        <begin position="357"/>
        <end position="366"/>
    </location>
</feature>
<feature type="region of interest" description="Disordered" evidence="1">
    <location>
        <begin position="155"/>
        <end position="200"/>
    </location>
</feature>